<dbReference type="GO" id="GO:0005525">
    <property type="term" value="F:GTP binding"/>
    <property type="evidence" value="ECO:0007669"/>
    <property type="project" value="InterPro"/>
</dbReference>
<dbReference type="GO" id="GO:0003924">
    <property type="term" value="F:GTPase activity"/>
    <property type="evidence" value="ECO:0007669"/>
    <property type="project" value="InterPro"/>
</dbReference>
<dbReference type="CDD" id="cd08771">
    <property type="entry name" value="DLP_1"/>
    <property type="match status" value="1"/>
</dbReference>
<dbReference type="GO" id="GO:0000266">
    <property type="term" value="P:mitochondrial fission"/>
    <property type="evidence" value="ECO:0007669"/>
    <property type="project" value="TreeGrafter"/>
</dbReference>
<evidence type="ECO:0000256" key="1">
    <source>
        <dbReference type="ARBA" id="ARBA00022741"/>
    </source>
</evidence>
<dbReference type="Pfam" id="PF02212">
    <property type="entry name" value="GED"/>
    <property type="match status" value="1"/>
</dbReference>
<dbReference type="InterPro" id="IPR003130">
    <property type="entry name" value="GED"/>
</dbReference>
<dbReference type="InterPro" id="IPR001478">
    <property type="entry name" value="PDZ"/>
</dbReference>
<dbReference type="PANTHER" id="PTHR11566">
    <property type="entry name" value="DYNAMIN"/>
    <property type="match status" value="1"/>
</dbReference>
<keyword evidence="8" id="KW-1185">Reference proteome</keyword>
<feature type="domain" description="Dynamin-type G" evidence="6">
    <location>
        <begin position="55"/>
        <end position="328"/>
    </location>
</feature>
<keyword evidence="2" id="KW-0342">GTP-binding</keyword>
<evidence type="ECO:0000259" key="5">
    <source>
        <dbReference type="PROSITE" id="PS51388"/>
    </source>
</evidence>
<dbReference type="PROSITE" id="PS50106">
    <property type="entry name" value="PDZ"/>
    <property type="match status" value="1"/>
</dbReference>
<dbReference type="InterPro" id="IPR030381">
    <property type="entry name" value="G_DYNAMIN_dom"/>
</dbReference>
<dbReference type="InterPro" id="IPR022812">
    <property type="entry name" value="Dynamin"/>
</dbReference>
<evidence type="ECO:0000313" key="8">
    <source>
        <dbReference type="Proteomes" id="UP000664859"/>
    </source>
</evidence>
<keyword evidence="1" id="KW-0547">Nucleotide-binding</keyword>
<name>A0A835Z0L1_9STRA</name>
<protein>
    <submittedName>
        <fullName evidence="7">Mx2, Mx-like dynamin-related GTPase</fullName>
    </submittedName>
</protein>
<dbReference type="Gene3D" id="2.30.42.10">
    <property type="match status" value="1"/>
</dbReference>
<dbReference type="InterPro" id="IPR045063">
    <property type="entry name" value="Dynamin_N"/>
</dbReference>
<evidence type="ECO:0000259" key="4">
    <source>
        <dbReference type="PROSITE" id="PS50106"/>
    </source>
</evidence>
<dbReference type="Pfam" id="PF01031">
    <property type="entry name" value="Dynamin_M"/>
    <property type="match status" value="1"/>
</dbReference>
<dbReference type="SMART" id="SM00228">
    <property type="entry name" value="PDZ"/>
    <property type="match status" value="1"/>
</dbReference>
<evidence type="ECO:0000313" key="7">
    <source>
        <dbReference type="EMBL" id="KAG5184845.1"/>
    </source>
</evidence>
<evidence type="ECO:0000259" key="6">
    <source>
        <dbReference type="PROSITE" id="PS51718"/>
    </source>
</evidence>
<dbReference type="PRINTS" id="PR00195">
    <property type="entry name" value="DYNAMIN"/>
</dbReference>
<dbReference type="GO" id="GO:0005739">
    <property type="term" value="C:mitochondrion"/>
    <property type="evidence" value="ECO:0007669"/>
    <property type="project" value="TreeGrafter"/>
</dbReference>
<dbReference type="InterPro" id="IPR000375">
    <property type="entry name" value="Dynamin_stalk"/>
</dbReference>
<proteinExistence type="predicted"/>
<dbReference type="SMART" id="SM00053">
    <property type="entry name" value="DYNc"/>
    <property type="match status" value="1"/>
</dbReference>
<dbReference type="PANTHER" id="PTHR11566:SF21">
    <property type="entry name" value="DYNAMIN RELATED PROTEIN 1, ISOFORM A"/>
    <property type="match status" value="1"/>
</dbReference>
<dbReference type="GO" id="GO:0006897">
    <property type="term" value="P:endocytosis"/>
    <property type="evidence" value="ECO:0007669"/>
    <property type="project" value="TreeGrafter"/>
</dbReference>
<dbReference type="Pfam" id="PF00350">
    <property type="entry name" value="Dynamin_N"/>
    <property type="match status" value="1"/>
</dbReference>
<dbReference type="InterPro" id="IPR001401">
    <property type="entry name" value="Dynamin_GTPase"/>
</dbReference>
<dbReference type="EMBL" id="JAFCMP010000148">
    <property type="protein sequence ID" value="KAG5184845.1"/>
    <property type="molecule type" value="Genomic_DNA"/>
</dbReference>
<evidence type="ECO:0000256" key="3">
    <source>
        <dbReference type="SAM" id="MobiDB-lite"/>
    </source>
</evidence>
<comment type="caution">
    <text evidence="7">The sequence shown here is derived from an EMBL/GenBank/DDBJ whole genome shotgun (WGS) entry which is preliminary data.</text>
</comment>
<accession>A0A835Z0L1</accession>
<dbReference type="InterPro" id="IPR020850">
    <property type="entry name" value="GED_dom"/>
</dbReference>
<sequence>MSSDDAEDSSASPATAVAEDNNTGEASSIEQGIQRDVRPWLNLVDDLSNLTHDTEISVPQICVMGDQSSGKSSVLESLSGIPFPRGSGLVTRCPIRLSMKRTAAGSAWIAHAHTSSSPGDVKRAETPAHLTALMEALTDTLTSNFSTESINVKVTAPGVPDLTVVDLPGIIRTSTAGQDPRMIQQVNALIDSFLMQERTIILCVIPANQDIATVDILERALKVDPSGERTIGVLTKPDLIGPGNEDEVMAVLLNVRKPLQLGYTMLRNRTQKELAAGASAAEAKRLEQEFFKAHPHFKSCDPKLFGIDNLTSRLTQLLVTRIQAELVPMKAEVESALASVRAELKTLSGYGAARGPAERQKLLVTITQEYVRHLTSVVQGEYRDRVIVVHPQLRLYTRALGVFEELRGKVEDTAPPFSDENFVQILAAQMDSLRGRELPGFMSAQSFYMFMAQYVEAWREPARAAAAEVRALTLEVASRLLEVLVVQYPALREAVRGVARRVLEEAHGSALQALDDLLRKEKDPFTVNDFLEQHINKLRYDRFETAVAAAFQELQGKATADKAGWAAAKENVGQALRRWYRATHGVNSASNAEDMSAILEAYWLLAAKRFVDNACMTLDKVVMGDVARRMQEECYRFVQDDERLSRFFEEDGKLLARKHELTERRDRLSKASAAMANIQVRNGRARPVRVTVTAGQLGLGLSLAEDGGRVVVKGFRPMPDGHRNPGQEAGVKLGDVLEQVEGHRLGSFQEAIERLKRSRGTVVLTLLRERG</sequence>
<dbReference type="SUPFAM" id="SSF50156">
    <property type="entry name" value="PDZ domain-like"/>
    <property type="match status" value="1"/>
</dbReference>
<dbReference type="AlphaFoldDB" id="A0A835Z0L1"/>
<dbReference type="OrthoDB" id="5061070at2759"/>
<dbReference type="SUPFAM" id="SSF52540">
    <property type="entry name" value="P-loop containing nucleoside triphosphate hydrolases"/>
    <property type="match status" value="1"/>
</dbReference>
<feature type="domain" description="GED" evidence="5">
    <location>
        <begin position="592"/>
        <end position="683"/>
    </location>
</feature>
<gene>
    <name evidence="7" type="ORF">JKP88DRAFT_208121</name>
</gene>
<dbReference type="PROSITE" id="PS51718">
    <property type="entry name" value="G_DYNAMIN_2"/>
    <property type="match status" value="1"/>
</dbReference>
<dbReference type="GO" id="GO:0005874">
    <property type="term" value="C:microtubule"/>
    <property type="evidence" value="ECO:0007669"/>
    <property type="project" value="TreeGrafter"/>
</dbReference>
<dbReference type="GO" id="GO:0016020">
    <property type="term" value="C:membrane"/>
    <property type="evidence" value="ECO:0007669"/>
    <property type="project" value="TreeGrafter"/>
</dbReference>
<dbReference type="GO" id="GO:0008017">
    <property type="term" value="F:microtubule binding"/>
    <property type="evidence" value="ECO:0007669"/>
    <property type="project" value="TreeGrafter"/>
</dbReference>
<feature type="compositionally biased region" description="Polar residues" evidence="3">
    <location>
        <begin position="20"/>
        <end position="31"/>
    </location>
</feature>
<evidence type="ECO:0000256" key="2">
    <source>
        <dbReference type="ARBA" id="ARBA00023134"/>
    </source>
</evidence>
<dbReference type="PROSITE" id="PS51388">
    <property type="entry name" value="GED"/>
    <property type="match status" value="1"/>
</dbReference>
<dbReference type="GO" id="GO:0016559">
    <property type="term" value="P:peroxisome fission"/>
    <property type="evidence" value="ECO:0007669"/>
    <property type="project" value="TreeGrafter"/>
</dbReference>
<dbReference type="Proteomes" id="UP000664859">
    <property type="component" value="Unassembled WGS sequence"/>
</dbReference>
<feature type="domain" description="PDZ" evidence="4">
    <location>
        <begin position="689"/>
        <end position="770"/>
    </location>
</feature>
<dbReference type="GO" id="GO:0048312">
    <property type="term" value="P:intracellular distribution of mitochondria"/>
    <property type="evidence" value="ECO:0007669"/>
    <property type="project" value="TreeGrafter"/>
</dbReference>
<organism evidence="7 8">
    <name type="scientific">Tribonema minus</name>
    <dbReference type="NCBI Taxonomy" id="303371"/>
    <lineage>
        <taxon>Eukaryota</taxon>
        <taxon>Sar</taxon>
        <taxon>Stramenopiles</taxon>
        <taxon>Ochrophyta</taxon>
        <taxon>PX clade</taxon>
        <taxon>Xanthophyceae</taxon>
        <taxon>Tribonematales</taxon>
        <taxon>Tribonemataceae</taxon>
        <taxon>Tribonema</taxon>
    </lineage>
</organism>
<dbReference type="InterPro" id="IPR036034">
    <property type="entry name" value="PDZ_sf"/>
</dbReference>
<dbReference type="InterPro" id="IPR027417">
    <property type="entry name" value="P-loop_NTPase"/>
</dbReference>
<feature type="region of interest" description="Disordered" evidence="3">
    <location>
        <begin position="1"/>
        <end position="31"/>
    </location>
</feature>
<dbReference type="Gene3D" id="1.20.120.1240">
    <property type="entry name" value="Dynamin, middle domain"/>
    <property type="match status" value="1"/>
</dbReference>
<dbReference type="Gene3D" id="3.40.50.300">
    <property type="entry name" value="P-loop containing nucleotide triphosphate hydrolases"/>
    <property type="match status" value="1"/>
</dbReference>
<reference evidence="7" key="1">
    <citation type="submission" date="2021-02" db="EMBL/GenBank/DDBJ databases">
        <title>First Annotated Genome of the Yellow-green Alga Tribonema minus.</title>
        <authorList>
            <person name="Mahan K.M."/>
        </authorList>
    </citation>
    <scope>NUCLEOTIDE SEQUENCE</scope>
    <source>
        <strain evidence="7">UTEX B ZZ1240</strain>
    </source>
</reference>